<feature type="compositionally biased region" description="Basic and acidic residues" evidence="7">
    <location>
        <begin position="607"/>
        <end position="622"/>
    </location>
</feature>
<evidence type="ECO:0000256" key="7">
    <source>
        <dbReference type="SAM" id="MobiDB-lite"/>
    </source>
</evidence>
<evidence type="ECO:0000256" key="4">
    <source>
        <dbReference type="ARBA" id="ARBA00022989"/>
    </source>
</evidence>
<proteinExistence type="inferred from homology"/>
<evidence type="ECO:0000256" key="8">
    <source>
        <dbReference type="SAM" id="Phobius"/>
    </source>
</evidence>
<evidence type="ECO:0000256" key="1">
    <source>
        <dbReference type="ARBA" id="ARBA00004141"/>
    </source>
</evidence>
<evidence type="ECO:0000256" key="6">
    <source>
        <dbReference type="ARBA" id="ARBA00044504"/>
    </source>
</evidence>
<feature type="transmembrane region" description="Helical" evidence="8">
    <location>
        <begin position="405"/>
        <end position="425"/>
    </location>
</feature>
<feature type="transmembrane region" description="Helical" evidence="8">
    <location>
        <begin position="223"/>
        <end position="244"/>
    </location>
</feature>
<comment type="similarity">
    <text evidence="2">Belongs to the major facilitator superfamily. Proton-dependent oligopeptide transporter (POT/PTR) (TC 2.A.17) family.</text>
</comment>
<reference evidence="9 10" key="1">
    <citation type="submission" date="2024-11" db="EMBL/GenBank/DDBJ databases">
        <title>A near-complete genome assembly of Cinchona calisaya.</title>
        <authorList>
            <person name="Lian D.C."/>
            <person name="Zhao X.W."/>
            <person name="Wei L."/>
        </authorList>
    </citation>
    <scope>NUCLEOTIDE SEQUENCE [LARGE SCALE GENOMIC DNA]</scope>
    <source>
        <tissue evidence="9">Nenye</tissue>
    </source>
</reference>
<dbReference type="CDD" id="cd17416">
    <property type="entry name" value="MFS_NPF1_2"/>
    <property type="match status" value="1"/>
</dbReference>
<sequence>MEKETESNTSYYSLSTSVQQSKIGKEMEIYSLSTQPSKMESFSGENSDAMDKEKALSRSRKKGGLITMPFIIANEAFEKVASYGLLPNMIFYLMRGYNISFAKGNNILFLWSAATNFMPIVGAFLADSYLGRFLTICLGCIFSLLGMIALWLTAMIPGAKPQSCNLIPPCESARSEQLGLLISSFGLMSIGAGGIRSASMAFGADQLDNKENPANETVLERYFGWYYAATSISVLIAFTGIVYIQDHMGLKVGFGVPAILMFLSALLFFLASSLYIKHKASRSLFTGLAQVVVTSYKNRKLAIPPMDSSWYHHQKGSRYTLPTDRLRFLNKACILRSPQDVTPFGVAIDPWSLCTVEQVEELKILIRVIPIWSAGIMMSINTSQSSFPVLQASSMNRHVTSNFQIPPGSFVMFMIITITIWILLYDRVILPLASKIKGEPVHIGTKARMGIGLFLTGISMVVSGIVERVRRRKAIDQGFLNNPHGLVEMSAMWLVPQYVVAGLAEAFNAIGQVEFYYSEFPKTMSSIASSLFGLGMAVANLLASAILSTVDKYTKGEGEESWVSSNINKGHYENYYWLLAIMSFVNLIYFILCSWAYGPCADEVKKEDDSGIEDKQMEERSTRPPGTPIRPGTPLRVMPA</sequence>
<feature type="compositionally biased region" description="Polar residues" evidence="7">
    <location>
        <begin position="7"/>
        <end position="21"/>
    </location>
</feature>
<dbReference type="InterPro" id="IPR000109">
    <property type="entry name" value="POT_fam"/>
</dbReference>
<feature type="transmembrane region" description="Helical" evidence="8">
    <location>
        <begin position="527"/>
        <end position="547"/>
    </location>
</feature>
<accession>A0ABD3AC45</accession>
<organism evidence="9 10">
    <name type="scientific">Cinchona calisaya</name>
    <dbReference type="NCBI Taxonomy" id="153742"/>
    <lineage>
        <taxon>Eukaryota</taxon>
        <taxon>Viridiplantae</taxon>
        <taxon>Streptophyta</taxon>
        <taxon>Embryophyta</taxon>
        <taxon>Tracheophyta</taxon>
        <taxon>Spermatophyta</taxon>
        <taxon>Magnoliopsida</taxon>
        <taxon>eudicotyledons</taxon>
        <taxon>Gunneridae</taxon>
        <taxon>Pentapetalae</taxon>
        <taxon>asterids</taxon>
        <taxon>lamiids</taxon>
        <taxon>Gentianales</taxon>
        <taxon>Rubiaceae</taxon>
        <taxon>Cinchonoideae</taxon>
        <taxon>Cinchoneae</taxon>
        <taxon>Cinchona</taxon>
    </lineage>
</organism>
<keyword evidence="3 8" id="KW-0812">Transmembrane</keyword>
<dbReference type="SUPFAM" id="SSF103473">
    <property type="entry name" value="MFS general substrate transporter"/>
    <property type="match status" value="1"/>
</dbReference>
<keyword evidence="5 8" id="KW-0472">Membrane</keyword>
<dbReference type="InterPro" id="IPR036259">
    <property type="entry name" value="MFS_trans_sf"/>
</dbReference>
<feature type="transmembrane region" description="Helical" evidence="8">
    <location>
        <begin position="575"/>
        <end position="597"/>
    </location>
</feature>
<feature type="transmembrane region" description="Helical" evidence="8">
    <location>
        <begin position="445"/>
        <end position="466"/>
    </location>
</feature>
<evidence type="ECO:0000256" key="2">
    <source>
        <dbReference type="ARBA" id="ARBA00005982"/>
    </source>
</evidence>
<gene>
    <name evidence="9" type="ORF">ACH5RR_008050</name>
</gene>
<dbReference type="EMBL" id="JBJUIK010000004">
    <property type="protein sequence ID" value="KAL3528728.1"/>
    <property type="molecule type" value="Genomic_DNA"/>
</dbReference>
<dbReference type="GO" id="GO:0016020">
    <property type="term" value="C:membrane"/>
    <property type="evidence" value="ECO:0007669"/>
    <property type="project" value="UniProtKB-SubCell"/>
</dbReference>
<evidence type="ECO:0000256" key="5">
    <source>
        <dbReference type="ARBA" id="ARBA00023136"/>
    </source>
</evidence>
<evidence type="ECO:0008006" key="11">
    <source>
        <dbReference type="Google" id="ProtNLM"/>
    </source>
</evidence>
<dbReference type="Pfam" id="PF00854">
    <property type="entry name" value="PTR2"/>
    <property type="match status" value="1"/>
</dbReference>
<dbReference type="AlphaFoldDB" id="A0ABD3AC45"/>
<dbReference type="PANTHER" id="PTHR11654">
    <property type="entry name" value="OLIGOPEPTIDE TRANSPORTER-RELATED"/>
    <property type="match status" value="1"/>
</dbReference>
<evidence type="ECO:0000313" key="9">
    <source>
        <dbReference type="EMBL" id="KAL3528728.1"/>
    </source>
</evidence>
<dbReference type="Proteomes" id="UP001630127">
    <property type="component" value="Unassembled WGS sequence"/>
</dbReference>
<feature type="region of interest" description="Disordered" evidence="7">
    <location>
        <begin position="607"/>
        <end position="640"/>
    </location>
</feature>
<name>A0ABD3AC45_9GENT</name>
<dbReference type="Gene3D" id="1.20.1250.20">
    <property type="entry name" value="MFS general substrate transporter like domains"/>
    <property type="match status" value="1"/>
</dbReference>
<feature type="transmembrane region" description="Helical" evidence="8">
    <location>
        <begin position="106"/>
        <end position="126"/>
    </location>
</feature>
<protein>
    <recommendedName>
        <fullName evidence="11">Protein NRT1/ PTR FAMILY 1.2-like</fullName>
    </recommendedName>
</protein>
<feature type="transmembrane region" description="Helical" evidence="8">
    <location>
        <begin position="256"/>
        <end position="276"/>
    </location>
</feature>
<keyword evidence="4 8" id="KW-1133">Transmembrane helix</keyword>
<keyword evidence="10" id="KW-1185">Reference proteome</keyword>
<comment type="similarity">
    <text evidence="6">Belongs to the major facilitator superfamily. Phosphate:H(+) symporter (TC 2.A.1.9) family.</text>
</comment>
<evidence type="ECO:0000313" key="10">
    <source>
        <dbReference type="Proteomes" id="UP001630127"/>
    </source>
</evidence>
<feature type="region of interest" description="Disordered" evidence="7">
    <location>
        <begin position="1"/>
        <end position="21"/>
    </location>
</feature>
<evidence type="ECO:0000256" key="3">
    <source>
        <dbReference type="ARBA" id="ARBA00022692"/>
    </source>
</evidence>
<comment type="caution">
    <text evidence="9">The sequence shown here is derived from an EMBL/GenBank/DDBJ whole genome shotgun (WGS) entry which is preliminary data.</text>
</comment>
<comment type="subcellular location">
    <subcellularLocation>
        <location evidence="1">Membrane</location>
        <topology evidence="1">Multi-pass membrane protein</topology>
    </subcellularLocation>
</comment>
<feature type="transmembrane region" description="Helical" evidence="8">
    <location>
        <begin position="133"/>
        <end position="158"/>
    </location>
</feature>